<evidence type="ECO:0000256" key="2">
    <source>
        <dbReference type="ARBA" id="ARBA00022803"/>
    </source>
</evidence>
<evidence type="ECO:0000313" key="6">
    <source>
        <dbReference type="Proteomes" id="UP001054857"/>
    </source>
</evidence>
<dbReference type="InterPro" id="IPR019734">
    <property type="entry name" value="TPR_rpt"/>
</dbReference>
<dbReference type="AlphaFoldDB" id="A0AAD3DW95"/>
<keyword evidence="6" id="KW-1185">Reference proteome</keyword>
<sequence length="527" mass="53985">MSLPAIFERISDALRGKEGKLPEIFHILADSKSTQNAEETWLAAARAALKNGEHEQCKGILEAFLEQDPHNTSANLLLSRACQQLGTVEALEESVAVARSALAQASTPEDCLRAAVQLAVSLGSRARVHTRQQVERQKDRTEALQLLSSVLDLNPASSTSITTTATAPQAAPDASAPGPATTAHALYVLALLQAEQGAAGQAGQAALGSARAALAAAQAAGQAQLTALSLVLVAALLSSRCQHKLALSVLSAAPTSASAASSSTPSTPVAGPGPASAAPAPSATSPSSPTALWSDVWVWRLRARLLAAQSDTAGSLAALAAAKKLLSGWLCSSSSSSSSAQPDRREGSPTVAPSSSHSPPAGVTRTEVEEALASVWCELATSLAASGQAGEALAAADHALALRPWAAAVRHALGAVHEALGRYDEAAAAYGEALALDPSHAPSLLRQGALQARRGGRLDLALARDTLTEALRYEPASAAAWFQLGRVAAALQHRQEAEGHMLTAVQLASTAPVMEYGELPLAPPHAE</sequence>
<proteinExistence type="predicted"/>
<feature type="region of interest" description="Disordered" evidence="4">
    <location>
        <begin position="334"/>
        <end position="365"/>
    </location>
</feature>
<keyword evidence="2 3" id="KW-0802">TPR repeat</keyword>
<keyword evidence="1" id="KW-0677">Repeat</keyword>
<protein>
    <submittedName>
        <fullName evidence="5">Uncharacterized protein</fullName>
    </submittedName>
</protein>
<dbReference type="SMART" id="SM00028">
    <property type="entry name" value="TPR"/>
    <property type="match status" value="4"/>
</dbReference>
<dbReference type="PROSITE" id="PS50005">
    <property type="entry name" value="TPR"/>
    <property type="match status" value="1"/>
</dbReference>
<reference evidence="5 6" key="1">
    <citation type="journal article" date="2021" name="Sci. Rep.">
        <title>Genome sequencing of the multicellular alga Astrephomene provides insights into convergent evolution of germ-soma differentiation.</title>
        <authorList>
            <person name="Yamashita S."/>
            <person name="Yamamoto K."/>
            <person name="Matsuzaki R."/>
            <person name="Suzuki S."/>
            <person name="Yamaguchi H."/>
            <person name="Hirooka S."/>
            <person name="Minakuchi Y."/>
            <person name="Miyagishima S."/>
            <person name="Kawachi M."/>
            <person name="Toyoda A."/>
            <person name="Nozaki H."/>
        </authorList>
    </citation>
    <scope>NUCLEOTIDE SEQUENCE [LARGE SCALE GENOMIC DNA]</scope>
    <source>
        <strain evidence="5 6">NIES-4017</strain>
    </source>
</reference>
<dbReference type="EMBL" id="BMAR01000028">
    <property type="protein sequence ID" value="GFR49196.1"/>
    <property type="molecule type" value="Genomic_DNA"/>
</dbReference>
<dbReference type="Pfam" id="PF07719">
    <property type="entry name" value="TPR_2"/>
    <property type="match status" value="1"/>
</dbReference>
<organism evidence="5 6">
    <name type="scientific">Astrephomene gubernaculifera</name>
    <dbReference type="NCBI Taxonomy" id="47775"/>
    <lineage>
        <taxon>Eukaryota</taxon>
        <taxon>Viridiplantae</taxon>
        <taxon>Chlorophyta</taxon>
        <taxon>core chlorophytes</taxon>
        <taxon>Chlorophyceae</taxon>
        <taxon>CS clade</taxon>
        <taxon>Chlamydomonadales</taxon>
        <taxon>Astrephomenaceae</taxon>
        <taxon>Astrephomene</taxon>
    </lineage>
</organism>
<dbReference type="InterPro" id="IPR011990">
    <property type="entry name" value="TPR-like_helical_dom_sf"/>
</dbReference>
<evidence type="ECO:0000313" key="5">
    <source>
        <dbReference type="EMBL" id="GFR49196.1"/>
    </source>
</evidence>
<accession>A0AAD3DW95</accession>
<feature type="region of interest" description="Disordered" evidence="4">
    <location>
        <begin position="257"/>
        <end position="289"/>
    </location>
</feature>
<evidence type="ECO:0000256" key="4">
    <source>
        <dbReference type="SAM" id="MobiDB-lite"/>
    </source>
</evidence>
<dbReference type="Proteomes" id="UP001054857">
    <property type="component" value="Unassembled WGS sequence"/>
</dbReference>
<dbReference type="PANTHER" id="PTHR44102:SF5">
    <property type="entry name" value="PROTEIN NPG1"/>
    <property type="match status" value="1"/>
</dbReference>
<dbReference type="PROSITE" id="PS50293">
    <property type="entry name" value="TPR_REGION"/>
    <property type="match status" value="1"/>
</dbReference>
<gene>
    <name evidence="5" type="ORF">Agub_g11221</name>
</gene>
<feature type="repeat" description="TPR" evidence="3">
    <location>
        <begin position="407"/>
        <end position="440"/>
    </location>
</feature>
<dbReference type="InterPro" id="IPR013105">
    <property type="entry name" value="TPR_2"/>
</dbReference>
<name>A0AAD3DW95_9CHLO</name>
<dbReference type="InterPro" id="IPR043376">
    <property type="entry name" value="NPG1-like"/>
</dbReference>
<evidence type="ECO:0000256" key="3">
    <source>
        <dbReference type="PROSITE-ProRule" id="PRU00339"/>
    </source>
</evidence>
<evidence type="ECO:0000256" key="1">
    <source>
        <dbReference type="ARBA" id="ARBA00022737"/>
    </source>
</evidence>
<dbReference type="PANTHER" id="PTHR44102">
    <property type="entry name" value="PROTEIN NPG1"/>
    <property type="match status" value="1"/>
</dbReference>
<comment type="caution">
    <text evidence="5">The sequence shown here is derived from an EMBL/GenBank/DDBJ whole genome shotgun (WGS) entry which is preliminary data.</text>
</comment>
<dbReference type="SUPFAM" id="SSF48452">
    <property type="entry name" value="TPR-like"/>
    <property type="match status" value="2"/>
</dbReference>
<dbReference type="Gene3D" id="1.25.40.10">
    <property type="entry name" value="Tetratricopeptide repeat domain"/>
    <property type="match status" value="2"/>
</dbReference>